<evidence type="ECO:0000256" key="6">
    <source>
        <dbReference type="ARBA" id="ARBA00022840"/>
    </source>
</evidence>
<gene>
    <name evidence="10" type="ORF">E6O75_ATG00189</name>
</gene>
<dbReference type="InterPro" id="IPR000719">
    <property type="entry name" value="Prot_kinase_dom"/>
</dbReference>
<sequence length="313" mass="35530">MRITDFGPLSLRAPEIFLGTPWDSSIDVWGFACIIYELLYGRVLFRGRPGPKDVWTAEEDQIAQMIELFRPIPSSVQKRAIKESFKSERIEIINLTLELKNVPSPSSTAFICVAVVKVPQTLCCYSTDESIYPLSQEDWFVYDSVPISAWYVLKSPANQNGHTTCKGVQKTGSAVSLVEETPSSRLALCIFYSILRLVIEESWSKFEKRKVSGQRTINPTVYTSYSEGSQRRKTKADMCRQVSSPKHLSLRKQKLVSYHADVNRLRHPTDSPRASAVSNLYNFRSLDSNHNRSQLFSMMETAIDTTPATPDQW</sequence>
<keyword evidence="4" id="KW-0547">Nucleotide-binding</keyword>
<dbReference type="PANTHER" id="PTHR47634">
    <property type="entry name" value="PROTEIN KINASE DOMAIN-CONTAINING PROTEIN-RELATED"/>
    <property type="match status" value="1"/>
</dbReference>
<organism evidence="10 11">
    <name type="scientific">Venturia nashicola</name>
    <dbReference type="NCBI Taxonomy" id="86259"/>
    <lineage>
        <taxon>Eukaryota</taxon>
        <taxon>Fungi</taxon>
        <taxon>Dikarya</taxon>
        <taxon>Ascomycota</taxon>
        <taxon>Pezizomycotina</taxon>
        <taxon>Dothideomycetes</taxon>
        <taxon>Pleosporomycetidae</taxon>
        <taxon>Venturiales</taxon>
        <taxon>Venturiaceae</taxon>
        <taxon>Venturia</taxon>
    </lineage>
</organism>
<evidence type="ECO:0000256" key="7">
    <source>
        <dbReference type="ARBA" id="ARBA00047899"/>
    </source>
</evidence>
<evidence type="ECO:0000259" key="9">
    <source>
        <dbReference type="PROSITE" id="PS50011"/>
    </source>
</evidence>
<evidence type="ECO:0000256" key="3">
    <source>
        <dbReference type="ARBA" id="ARBA00022679"/>
    </source>
</evidence>
<dbReference type="EMBL" id="SNSC02000001">
    <property type="protein sequence ID" value="TID27422.1"/>
    <property type="molecule type" value="Genomic_DNA"/>
</dbReference>
<comment type="catalytic activity">
    <reaction evidence="7">
        <text>L-threonyl-[protein] + ATP = O-phospho-L-threonyl-[protein] + ADP + H(+)</text>
        <dbReference type="Rhea" id="RHEA:46608"/>
        <dbReference type="Rhea" id="RHEA-COMP:11060"/>
        <dbReference type="Rhea" id="RHEA-COMP:11605"/>
        <dbReference type="ChEBI" id="CHEBI:15378"/>
        <dbReference type="ChEBI" id="CHEBI:30013"/>
        <dbReference type="ChEBI" id="CHEBI:30616"/>
        <dbReference type="ChEBI" id="CHEBI:61977"/>
        <dbReference type="ChEBI" id="CHEBI:456216"/>
        <dbReference type="EC" id="2.7.11.1"/>
    </reaction>
</comment>
<dbReference type="PROSITE" id="PS50011">
    <property type="entry name" value="PROTEIN_KINASE_DOM"/>
    <property type="match status" value="1"/>
</dbReference>
<keyword evidence="11" id="KW-1185">Reference proteome</keyword>
<dbReference type="AlphaFoldDB" id="A0A4Z1PW50"/>
<evidence type="ECO:0000313" key="10">
    <source>
        <dbReference type="EMBL" id="TID27422.1"/>
    </source>
</evidence>
<dbReference type="STRING" id="86259.A0A4Z1PW50"/>
<evidence type="ECO:0000256" key="4">
    <source>
        <dbReference type="ARBA" id="ARBA00022741"/>
    </source>
</evidence>
<comment type="caution">
    <text evidence="10">The sequence shown here is derived from an EMBL/GenBank/DDBJ whole genome shotgun (WGS) entry which is preliminary data.</text>
</comment>
<evidence type="ECO:0000313" key="11">
    <source>
        <dbReference type="Proteomes" id="UP000298493"/>
    </source>
</evidence>
<proteinExistence type="predicted"/>
<keyword evidence="3" id="KW-0808">Transferase</keyword>
<name>A0A4Z1PW50_9PEZI</name>
<dbReference type="PANTHER" id="PTHR47634:SF9">
    <property type="entry name" value="PROTEIN KINASE DOMAIN-CONTAINING PROTEIN-RELATED"/>
    <property type="match status" value="1"/>
</dbReference>
<dbReference type="SUPFAM" id="SSF56112">
    <property type="entry name" value="Protein kinase-like (PK-like)"/>
    <property type="match status" value="1"/>
</dbReference>
<dbReference type="GO" id="GO:0050684">
    <property type="term" value="P:regulation of mRNA processing"/>
    <property type="evidence" value="ECO:0007669"/>
    <property type="project" value="TreeGrafter"/>
</dbReference>
<keyword evidence="2" id="KW-0723">Serine/threonine-protein kinase</keyword>
<dbReference type="EC" id="2.7.11.1" evidence="1"/>
<dbReference type="Gene3D" id="1.10.510.10">
    <property type="entry name" value="Transferase(Phosphotransferase) domain 1"/>
    <property type="match status" value="1"/>
</dbReference>
<dbReference type="GO" id="GO:0000245">
    <property type="term" value="P:spliceosomal complex assembly"/>
    <property type="evidence" value="ECO:0007669"/>
    <property type="project" value="TreeGrafter"/>
</dbReference>
<evidence type="ECO:0000256" key="1">
    <source>
        <dbReference type="ARBA" id="ARBA00012513"/>
    </source>
</evidence>
<dbReference type="Proteomes" id="UP000298493">
    <property type="component" value="Unassembled WGS sequence"/>
</dbReference>
<comment type="catalytic activity">
    <reaction evidence="8">
        <text>L-seryl-[protein] + ATP = O-phospho-L-seryl-[protein] + ADP + H(+)</text>
        <dbReference type="Rhea" id="RHEA:17989"/>
        <dbReference type="Rhea" id="RHEA-COMP:9863"/>
        <dbReference type="Rhea" id="RHEA-COMP:11604"/>
        <dbReference type="ChEBI" id="CHEBI:15378"/>
        <dbReference type="ChEBI" id="CHEBI:29999"/>
        <dbReference type="ChEBI" id="CHEBI:30616"/>
        <dbReference type="ChEBI" id="CHEBI:83421"/>
        <dbReference type="ChEBI" id="CHEBI:456216"/>
        <dbReference type="EC" id="2.7.11.1"/>
    </reaction>
</comment>
<dbReference type="GO" id="GO:0004674">
    <property type="term" value="F:protein serine/threonine kinase activity"/>
    <property type="evidence" value="ECO:0007669"/>
    <property type="project" value="UniProtKB-KW"/>
</dbReference>
<dbReference type="InterPro" id="IPR011009">
    <property type="entry name" value="Kinase-like_dom_sf"/>
</dbReference>
<evidence type="ECO:0000256" key="2">
    <source>
        <dbReference type="ARBA" id="ARBA00022527"/>
    </source>
</evidence>
<feature type="domain" description="Protein kinase" evidence="9">
    <location>
        <begin position="1"/>
        <end position="116"/>
    </location>
</feature>
<keyword evidence="6" id="KW-0067">ATP-binding</keyword>
<reference evidence="10 11" key="1">
    <citation type="submission" date="2019-04" db="EMBL/GenBank/DDBJ databases">
        <title>High contiguity whole genome sequence and gene annotation resource for two Venturia nashicola isolates.</title>
        <authorList>
            <person name="Prokchorchik M."/>
            <person name="Won K."/>
            <person name="Lee Y."/>
            <person name="Choi E.D."/>
            <person name="Segonzac C."/>
            <person name="Sohn K.H."/>
        </authorList>
    </citation>
    <scope>NUCLEOTIDE SEQUENCE [LARGE SCALE GENOMIC DNA]</scope>
    <source>
        <strain evidence="10 11">PRI2</strain>
    </source>
</reference>
<protein>
    <recommendedName>
        <fullName evidence="1">non-specific serine/threonine protein kinase</fullName>
        <ecNumber evidence="1">2.7.11.1</ecNumber>
    </recommendedName>
</protein>
<accession>A0A4Z1PW50</accession>
<keyword evidence="5 10" id="KW-0418">Kinase</keyword>
<evidence type="ECO:0000256" key="5">
    <source>
        <dbReference type="ARBA" id="ARBA00022777"/>
    </source>
</evidence>
<dbReference type="InterPro" id="IPR051334">
    <property type="entry name" value="SRPK"/>
</dbReference>
<dbReference type="GO" id="GO:0005524">
    <property type="term" value="F:ATP binding"/>
    <property type="evidence" value="ECO:0007669"/>
    <property type="project" value="UniProtKB-KW"/>
</dbReference>
<evidence type="ECO:0000256" key="8">
    <source>
        <dbReference type="ARBA" id="ARBA00048679"/>
    </source>
</evidence>